<evidence type="ECO:0000256" key="9">
    <source>
        <dbReference type="SAM" id="SignalP"/>
    </source>
</evidence>
<evidence type="ECO:0000256" key="8">
    <source>
        <dbReference type="SAM" id="MobiDB-lite"/>
    </source>
</evidence>
<keyword evidence="3 7" id="KW-0479">Metal-binding</keyword>
<feature type="chain" id="PRO_5047495132" evidence="9">
    <location>
        <begin position="22"/>
        <end position="413"/>
    </location>
</feature>
<protein>
    <submittedName>
        <fullName evidence="11">Cytochrome c peroxidase</fullName>
        <ecNumber evidence="11">1.11.1.5</ecNumber>
    </submittedName>
</protein>
<dbReference type="EC" id="1.11.1.5" evidence="11"/>
<feature type="domain" description="Cytochrome c" evidence="10">
    <location>
        <begin position="233"/>
        <end position="408"/>
    </location>
</feature>
<sequence length="413" mass="44714">MRRLLIALVSVLSAAAPVAHAAEWRVVANEAKPAPFYATPFERRASAQELTELGRTLFFDRALSASGRLACASCHDPSHAYGPPNALAVQLGGPDGRQPGVRAAPSLMYRQTTPPFAEHFFDNDGNDSVDQGPTGGFAWDGRASSAHDQAEAPLLSPFEMANTDRRAVITRLAQSPSANAMRAALGPHVFDSPMLAWNGLVLALEVFQQNPADFSPYRSKYDAFLRGQTKLSPAETRGLALFNDPTKGNCAACHISVVKRGAFPLFTDMGLIALGVPRNPAIPANRDPHFIDLGLCGPLRTDLRDHPEYCGLFKTPSLRNVATRSVFFHNGAMKTLEDAVRFYVQRDTQPARVYPHDARGHVRKYDDLPAASHGNVNTEPPFGGKPGDKPVLSAAEIADVVTFLKTLTDLPAR</sequence>
<accession>A0ABU5DJN6</accession>
<dbReference type="PANTHER" id="PTHR30600">
    <property type="entry name" value="CYTOCHROME C PEROXIDASE-RELATED"/>
    <property type="match status" value="1"/>
</dbReference>
<organism evidence="11 12">
    <name type="scientific">Roseateles agri</name>
    <dbReference type="NCBI Taxonomy" id="3098619"/>
    <lineage>
        <taxon>Bacteria</taxon>
        <taxon>Pseudomonadati</taxon>
        <taxon>Pseudomonadota</taxon>
        <taxon>Betaproteobacteria</taxon>
        <taxon>Burkholderiales</taxon>
        <taxon>Sphaerotilaceae</taxon>
        <taxon>Roseateles</taxon>
    </lineage>
</organism>
<evidence type="ECO:0000256" key="2">
    <source>
        <dbReference type="ARBA" id="ARBA00022617"/>
    </source>
</evidence>
<dbReference type="Gene3D" id="1.10.760.10">
    <property type="entry name" value="Cytochrome c-like domain"/>
    <property type="match status" value="2"/>
</dbReference>
<comment type="caution">
    <text evidence="11">The sequence shown here is derived from an EMBL/GenBank/DDBJ whole genome shotgun (WGS) entry which is preliminary data.</text>
</comment>
<feature type="signal peptide" evidence="9">
    <location>
        <begin position="1"/>
        <end position="21"/>
    </location>
</feature>
<keyword evidence="12" id="KW-1185">Reference proteome</keyword>
<evidence type="ECO:0000256" key="3">
    <source>
        <dbReference type="ARBA" id="ARBA00022723"/>
    </source>
</evidence>
<evidence type="ECO:0000256" key="4">
    <source>
        <dbReference type="ARBA" id="ARBA00022729"/>
    </source>
</evidence>
<dbReference type="GO" id="GO:0004130">
    <property type="term" value="F:cytochrome-c peroxidase activity"/>
    <property type="evidence" value="ECO:0007669"/>
    <property type="project" value="UniProtKB-EC"/>
</dbReference>
<dbReference type="InterPro" id="IPR004852">
    <property type="entry name" value="Di-haem_cyt_c_peroxidsae"/>
</dbReference>
<evidence type="ECO:0000256" key="6">
    <source>
        <dbReference type="ARBA" id="ARBA00023004"/>
    </source>
</evidence>
<dbReference type="SUPFAM" id="SSF46626">
    <property type="entry name" value="Cytochrome c"/>
    <property type="match status" value="2"/>
</dbReference>
<reference evidence="11 12" key="1">
    <citation type="submission" date="2023-11" db="EMBL/GenBank/DDBJ databases">
        <title>Paucibacter sp. nov., isolated from fresh soil in Korea.</title>
        <authorList>
            <person name="Le N.T.T."/>
        </authorList>
    </citation>
    <scope>NUCLEOTIDE SEQUENCE [LARGE SCALE GENOMIC DNA]</scope>
    <source>
        <strain evidence="11 12">R3-3</strain>
    </source>
</reference>
<keyword evidence="11" id="KW-0575">Peroxidase</keyword>
<keyword evidence="2 7" id="KW-0349">Heme</keyword>
<evidence type="ECO:0000313" key="11">
    <source>
        <dbReference type="EMBL" id="MDY0746516.1"/>
    </source>
</evidence>
<evidence type="ECO:0000256" key="1">
    <source>
        <dbReference type="ARBA" id="ARBA00004196"/>
    </source>
</evidence>
<dbReference type="EMBL" id="JAXCLA010000006">
    <property type="protein sequence ID" value="MDY0746516.1"/>
    <property type="molecule type" value="Genomic_DNA"/>
</dbReference>
<dbReference type="InterPro" id="IPR051395">
    <property type="entry name" value="Cytochrome_c_Peroxidase/MauG"/>
</dbReference>
<keyword evidence="4 9" id="KW-0732">Signal</keyword>
<dbReference type="Pfam" id="PF03150">
    <property type="entry name" value="CCP_MauG"/>
    <property type="match status" value="1"/>
</dbReference>
<gene>
    <name evidence="11" type="ORF">SNE35_18530</name>
</gene>
<dbReference type="PROSITE" id="PS51007">
    <property type="entry name" value="CYTC"/>
    <property type="match status" value="2"/>
</dbReference>
<comment type="subcellular location">
    <subcellularLocation>
        <location evidence="1">Cell envelope</location>
    </subcellularLocation>
</comment>
<keyword evidence="6 7" id="KW-0408">Iron</keyword>
<dbReference type="InterPro" id="IPR009056">
    <property type="entry name" value="Cyt_c-like_dom"/>
</dbReference>
<feature type="region of interest" description="Disordered" evidence="8">
    <location>
        <begin position="368"/>
        <end position="387"/>
    </location>
</feature>
<dbReference type="Proteomes" id="UP001285263">
    <property type="component" value="Unassembled WGS sequence"/>
</dbReference>
<name>A0ABU5DJN6_9BURK</name>
<dbReference type="PANTHER" id="PTHR30600:SF10">
    <property type="entry name" value="BLL6722 PROTEIN"/>
    <property type="match status" value="1"/>
</dbReference>
<evidence type="ECO:0000313" key="12">
    <source>
        <dbReference type="Proteomes" id="UP001285263"/>
    </source>
</evidence>
<dbReference type="InterPro" id="IPR036909">
    <property type="entry name" value="Cyt_c-like_dom_sf"/>
</dbReference>
<feature type="domain" description="Cytochrome c" evidence="10">
    <location>
        <begin position="49"/>
        <end position="176"/>
    </location>
</feature>
<evidence type="ECO:0000259" key="10">
    <source>
        <dbReference type="PROSITE" id="PS51007"/>
    </source>
</evidence>
<keyword evidence="5 11" id="KW-0560">Oxidoreductase</keyword>
<evidence type="ECO:0000256" key="7">
    <source>
        <dbReference type="PROSITE-ProRule" id="PRU00433"/>
    </source>
</evidence>
<proteinExistence type="predicted"/>
<evidence type="ECO:0000256" key="5">
    <source>
        <dbReference type="ARBA" id="ARBA00023002"/>
    </source>
</evidence>